<feature type="transmembrane region" description="Helical" evidence="1">
    <location>
        <begin position="106"/>
        <end position="128"/>
    </location>
</feature>
<comment type="caution">
    <text evidence="2">The sequence shown here is derived from an EMBL/GenBank/DDBJ whole genome shotgun (WGS) entry which is preliminary data.</text>
</comment>
<keyword evidence="3" id="KW-1185">Reference proteome</keyword>
<evidence type="ECO:0000313" key="3">
    <source>
        <dbReference type="Proteomes" id="UP000606396"/>
    </source>
</evidence>
<dbReference type="RefSeq" id="WP_190949642.1">
    <property type="nucleotide sequence ID" value="NZ_JACJTC010000008.1"/>
</dbReference>
<dbReference type="Proteomes" id="UP000606396">
    <property type="component" value="Unassembled WGS sequence"/>
</dbReference>
<proteinExistence type="predicted"/>
<sequence>MNLLPSVISIVITMFSAAKVFSGERNHEIPVRWWVAHIVLCLLIGFPIPIQNNVLILMFFAIFCIILLDSYSKNDIPILQILMLIGCGIFLLFYKWQNIVSTPNGFLIFVLTYLLSFFPQIYTGIMFFCNLKYQKNFPPLDIALVLTADYLLCLTTGGVISKIF</sequence>
<evidence type="ECO:0008006" key="4">
    <source>
        <dbReference type="Google" id="ProtNLM"/>
    </source>
</evidence>
<protein>
    <recommendedName>
        <fullName evidence="4">Prepilin type IV endopeptidase peptidase domain-containing protein</fullName>
    </recommendedName>
</protein>
<reference evidence="2 3" key="1">
    <citation type="journal article" date="2020" name="ISME J.">
        <title>Comparative genomics reveals insights into cyanobacterial evolution and habitat adaptation.</title>
        <authorList>
            <person name="Chen M.Y."/>
            <person name="Teng W.K."/>
            <person name="Zhao L."/>
            <person name="Hu C.X."/>
            <person name="Zhou Y.K."/>
            <person name="Han B.P."/>
            <person name="Song L.R."/>
            <person name="Shu W.S."/>
        </authorList>
    </citation>
    <scope>NUCLEOTIDE SEQUENCE [LARGE SCALE GENOMIC DNA]</scope>
    <source>
        <strain evidence="2 3">FACHB-252</strain>
    </source>
</reference>
<feature type="transmembrane region" description="Helical" evidence="1">
    <location>
        <begin position="78"/>
        <end position="94"/>
    </location>
</feature>
<keyword evidence="1" id="KW-1133">Transmembrane helix</keyword>
<name>A0ABR8H9R4_NOSPU</name>
<keyword evidence="1" id="KW-0472">Membrane</keyword>
<evidence type="ECO:0000313" key="2">
    <source>
        <dbReference type="EMBL" id="MBD2612016.1"/>
    </source>
</evidence>
<organism evidence="2 3">
    <name type="scientific">Nostoc punctiforme FACHB-252</name>
    <dbReference type="NCBI Taxonomy" id="1357509"/>
    <lineage>
        <taxon>Bacteria</taxon>
        <taxon>Bacillati</taxon>
        <taxon>Cyanobacteriota</taxon>
        <taxon>Cyanophyceae</taxon>
        <taxon>Nostocales</taxon>
        <taxon>Nostocaceae</taxon>
        <taxon>Nostoc</taxon>
    </lineage>
</organism>
<feature type="transmembrane region" description="Helical" evidence="1">
    <location>
        <begin position="140"/>
        <end position="160"/>
    </location>
</feature>
<feature type="transmembrane region" description="Helical" evidence="1">
    <location>
        <begin position="6"/>
        <end position="22"/>
    </location>
</feature>
<accession>A0ABR8H9R4</accession>
<gene>
    <name evidence="2" type="ORF">H6G94_12125</name>
</gene>
<feature type="transmembrane region" description="Helical" evidence="1">
    <location>
        <begin position="29"/>
        <end position="48"/>
    </location>
</feature>
<keyword evidence="1" id="KW-0812">Transmembrane</keyword>
<dbReference type="EMBL" id="JACJTC010000008">
    <property type="protein sequence ID" value="MBD2612016.1"/>
    <property type="molecule type" value="Genomic_DNA"/>
</dbReference>
<evidence type="ECO:0000256" key="1">
    <source>
        <dbReference type="SAM" id="Phobius"/>
    </source>
</evidence>